<dbReference type="EMBL" id="FNQY01000024">
    <property type="protein sequence ID" value="SEA51614.1"/>
    <property type="molecule type" value="Genomic_DNA"/>
</dbReference>
<feature type="coiled-coil region" evidence="1">
    <location>
        <begin position="74"/>
        <end position="101"/>
    </location>
</feature>
<dbReference type="Gene3D" id="1.10.1660.10">
    <property type="match status" value="1"/>
</dbReference>
<dbReference type="RefSeq" id="WP_091400462.1">
    <property type="nucleotide sequence ID" value="NZ_FNQY01000024.1"/>
</dbReference>
<sequence>MEANNEMETIPLTHLCKHYKTDIHFFESLESYGLITLIQVEQTTCIQTEQIREVEKWIHLHYDLNINMEGLDAIAHLLHKMQRLQTELTHVKRRLNGLEDF</sequence>
<dbReference type="AlphaFoldDB" id="A0A1H4BU53"/>
<reference evidence="2 3" key="1">
    <citation type="submission" date="2016-10" db="EMBL/GenBank/DDBJ databases">
        <authorList>
            <person name="de Groot N.N."/>
        </authorList>
    </citation>
    <scope>NUCLEOTIDE SEQUENCE [LARGE SCALE GENOMIC DNA]</scope>
    <source>
        <strain evidence="2 3">Vu-144</strain>
    </source>
</reference>
<dbReference type="Pfam" id="PF13591">
    <property type="entry name" value="MerR_2"/>
    <property type="match status" value="1"/>
</dbReference>
<evidence type="ECO:0000313" key="3">
    <source>
        <dbReference type="Proteomes" id="UP000199041"/>
    </source>
</evidence>
<dbReference type="Proteomes" id="UP000199041">
    <property type="component" value="Unassembled WGS sequence"/>
</dbReference>
<proteinExistence type="predicted"/>
<gene>
    <name evidence="2" type="ORF">SAMN05192529_12438</name>
</gene>
<dbReference type="OrthoDB" id="1494789at2"/>
<name>A0A1H4BU53_9BACT</name>
<organism evidence="2 3">
    <name type="scientific">Arachidicoccus rhizosphaerae</name>
    <dbReference type="NCBI Taxonomy" id="551991"/>
    <lineage>
        <taxon>Bacteria</taxon>
        <taxon>Pseudomonadati</taxon>
        <taxon>Bacteroidota</taxon>
        <taxon>Chitinophagia</taxon>
        <taxon>Chitinophagales</taxon>
        <taxon>Chitinophagaceae</taxon>
        <taxon>Arachidicoccus</taxon>
    </lineage>
</organism>
<protein>
    <submittedName>
        <fullName evidence="2">MerR HTH family regulatory protein</fullName>
    </submittedName>
</protein>
<evidence type="ECO:0000256" key="1">
    <source>
        <dbReference type="SAM" id="Coils"/>
    </source>
</evidence>
<keyword evidence="3" id="KW-1185">Reference proteome</keyword>
<keyword evidence="1" id="KW-0175">Coiled coil</keyword>
<dbReference type="STRING" id="551991.SAMN05192529_12438"/>
<accession>A0A1H4BU53</accession>
<evidence type="ECO:0000313" key="2">
    <source>
        <dbReference type="EMBL" id="SEA51614.1"/>
    </source>
</evidence>